<dbReference type="EMBL" id="JBHUON010000018">
    <property type="protein sequence ID" value="MFD2865882.1"/>
    <property type="molecule type" value="Genomic_DNA"/>
</dbReference>
<dbReference type="RefSeq" id="WP_377129028.1">
    <property type="nucleotide sequence ID" value="NZ_JBHUON010000018.1"/>
</dbReference>
<evidence type="ECO:0000256" key="3">
    <source>
        <dbReference type="ARBA" id="ARBA00022729"/>
    </source>
</evidence>
<evidence type="ECO:0000313" key="8">
    <source>
        <dbReference type="EMBL" id="MFD2865882.1"/>
    </source>
</evidence>
<feature type="domain" description="RagB/SusD" evidence="6">
    <location>
        <begin position="387"/>
        <end position="540"/>
    </location>
</feature>
<keyword evidence="3" id="KW-0732">Signal</keyword>
<comment type="subcellular location">
    <subcellularLocation>
        <location evidence="1">Cell outer membrane</location>
    </subcellularLocation>
</comment>
<keyword evidence="4" id="KW-0472">Membrane</keyword>
<evidence type="ECO:0000256" key="4">
    <source>
        <dbReference type="ARBA" id="ARBA00023136"/>
    </source>
</evidence>
<dbReference type="Pfam" id="PF07980">
    <property type="entry name" value="SusD_RagB"/>
    <property type="match status" value="1"/>
</dbReference>
<name>A0ABW5XRT4_9SPHI</name>
<organism evidence="8 9">
    <name type="scientific">Mucilaginibacter antarcticus</name>
    <dbReference type="NCBI Taxonomy" id="1855725"/>
    <lineage>
        <taxon>Bacteria</taxon>
        <taxon>Pseudomonadati</taxon>
        <taxon>Bacteroidota</taxon>
        <taxon>Sphingobacteriia</taxon>
        <taxon>Sphingobacteriales</taxon>
        <taxon>Sphingobacteriaceae</taxon>
        <taxon>Mucilaginibacter</taxon>
    </lineage>
</organism>
<dbReference type="InterPro" id="IPR033985">
    <property type="entry name" value="SusD-like_N"/>
</dbReference>
<sequence length="546" mass="61449">MKKIIFCLVLLVIASQYSCKKFLDITPIDKVTGNNYYKSVQDVESNITDMYGRLYVKYTQTNTAGATGEFRSGEVVPSSNGVNSRVIRGDIALLGGHRNRIPNSQTTPGLQTIQVNGTRSDRLLLAALFDRDDQGNTNPTQFGNLTRWNEYYQVIQSANILIEKLQDGIPALNQDQTKAYIAEAKFVRNYCYFTMVRLYGDVVYYTSAFQKDPLPRENMVSVLKKCIADLKTAKNDLPLMISDPTNRSVRASKAAIIALLMNMNMWNAGFDAAGKTGYYQETEALGAELMTQADIFKSPRLYTLSEWALVTKGRSEEGLFELFNSANYGSAIPFNLAPIGEAFTHFPYKLPEYDNRSSPAVFTAEYMKKLYPELNDLRLSIWFEDAFNQNAETFQLKKFANNSPIDGSAGAVNGLPDNTFLIFRYADVILLRAEALAELNINDRATDMLNKIRRRAVTADFPNPNGEPYSLKDAIFYERAKELMGEGTHYFDLVRTKRITSRNYTENPLTSDKFARGGWTWPIDGSALSNNPLMTLNAYWIGSGLE</sequence>
<evidence type="ECO:0000256" key="2">
    <source>
        <dbReference type="ARBA" id="ARBA00006275"/>
    </source>
</evidence>
<dbReference type="Pfam" id="PF14322">
    <property type="entry name" value="SusD-like_3"/>
    <property type="match status" value="1"/>
</dbReference>
<dbReference type="Gene3D" id="1.25.40.390">
    <property type="match status" value="1"/>
</dbReference>
<dbReference type="Proteomes" id="UP001597601">
    <property type="component" value="Unassembled WGS sequence"/>
</dbReference>
<comment type="caution">
    <text evidence="8">The sequence shown here is derived from an EMBL/GenBank/DDBJ whole genome shotgun (WGS) entry which is preliminary data.</text>
</comment>
<protein>
    <submittedName>
        <fullName evidence="8">RagB/SusD family nutrient uptake outer membrane protein</fullName>
    </submittedName>
</protein>
<comment type="similarity">
    <text evidence="2">Belongs to the SusD family.</text>
</comment>
<evidence type="ECO:0000259" key="6">
    <source>
        <dbReference type="Pfam" id="PF07980"/>
    </source>
</evidence>
<evidence type="ECO:0000259" key="7">
    <source>
        <dbReference type="Pfam" id="PF14322"/>
    </source>
</evidence>
<accession>A0ABW5XRT4</accession>
<dbReference type="InterPro" id="IPR012944">
    <property type="entry name" value="SusD_RagB_dom"/>
</dbReference>
<evidence type="ECO:0000256" key="1">
    <source>
        <dbReference type="ARBA" id="ARBA00004442"/>
    </source>
</evidence>
<proteinExistence type="inferred from homology"/>
<reference evidence="9" key="1">
    <citation type="journal article" date="2019" name="Int. J. Syst. Evol. Microbiol.">
        <title>The Global Catalogue of Microorganisms (GCM) 10K type strain sequencing project: providing services to taxonomists for standard genome sequencing and annotation.</title>
        <authorList>
            <consortium name="The Broad Institute Genomics Platform"/>
            <consortium name="The Broad Institute Genome Sequencing Center for Infectious Disease"/>
            <person name="Wu L."/>
            <person name="Ma J."/>
        </authorList>
    </citation>
    <scope>NUCLEOTIDE SEQUENCE [LARGE SCALE GENOMIC DNA]</scope>
    <source>
        <strain evidence="9">KCTC 52232</strain>
    </source>
</reference>
<dbReference type="InterPro" id="IPR011990">
    <property type="entry name" value="TPR-like_helical_dom_sf"/>
</dbReference>
<gene>
    <name evidence="8" type="ORF">ACFSYC_14370</name>
</gene>
<keyword evidence="9" id="KW-1185">Reference proteome</keyword>
<dbReference type="SUPFAM" id="SSF48452">
    <property type="entry name" value="TPR-like"/>
    <property type="match status" value="1"/>
</dbReference>
<keyword evidence="5" id="KW-0998">Cell outer membrane</keyword>
<evidence type="ECO:0000313" key="9">
    <source>
        <dbReference type="Proteomes" id="UP001597601"/>
    </source>
</evidence>
<evidence type="ECO:0000256" key="5">
    <source>
        <dbReference type="ARBA" id="ARBA00023237"/>
    </source>
</evidence>
<feature type="domain" description="SusD-like N-terminal" evidence="7">
    <location>
        <begin position="137"/>
        <end position="260"/>
    </location>
</feature>
<dbReference type="CDD" id="cd08977">
    <property type="entry name" value="SusD"/>
    <property type="match status" value="1"/>
</dbReference>